<proteinExistence type="predicted"/>
<dbReference type="Proteomes" id="UP000198816">
    <property type="component" value="Unassembled WGS sequence"/>
</dbReference>
<gene>
    <name evidence="2" type="ORF">SAMN05421783_11931</name>
</gene>
<dbReference type="STRING" id="1058.SAMN05421783_11931"/>
<evidence type="ECO:0000259" key="1">
    <source>
        <dbReference type="SMART" id="SM00852"/>
    </source>
</evidence>
<dbReference type="AlphaFoldDB" id="A0A1H3ACE4"/>
<evidence type="ECO:0000313" key="3">
    <source>
        <dbReference type="Proteomes" id="UP000198816"/>
    </source>
</evidence>
<protein>
    <submittedName>
        <fullName evidence="2">Predicted nucleotide-utilizing enzyme</fullName>
    </submittedName>
</protein>
<dbReference type="CDD" id="cd00885">
    <property type="entry name" value="cinA"/>
    <property type="match status" value="1"/>
</dbReference>
<dbReference type="RefSeq" id="WP_093035319.1">
    <property type="nucleotide sequence ID" value="NZ_FNNZ01000019.1"/>
</dbReference>
<dbReference type="Pfam" id="PF00994">
    <property type="entry name" value="MoCF_biosynth"/>
    <property type="match status" value="1"/>
</dbReference>
<dbReference type="EMBL" id="FNNZ01000019">
    <property type="protein sequence ID" value="SDX27370.1"/>
    <property type="molecule type" value="Genomic_DNA"/>
</dbReference>
<evidence type="ECO:0000313" key="2">
    <source>
        <dbReference type="EMBL" id="SDX27370.1"/>
    </source>
</evidence>
<organism evidence="2 3">
    <name type="scientific">Thiocapsa roseopersicina</name>
    <dbReference type="NCBI Taxonomy" id="1058"/>
    <lineage>
        <taxon>Bacteria</taxon>
        <taxon>Pseudomonadati</taxon>
        <taxon>Pseudomonadota</taxon>
        <taxon>Gammaproteobacteria</taxon>
        <taxon>Chromatiales</taxon>
        <taxon>Chromatiaceae</taxon>
        <taxon>Thiocapsa</taxon>
    </lineage>
</organism>
<name>A0A1H3ACE4_THIRO</name>
<sequence length="257" mass="28755">MSTRPLRPPIAFGLIVIGDEILKGSRVDAHLSAFKEMVGERGQELAWHWLLPDDPEVLVAHLRFSLARPDPVFVCGGIGATPDDHTRACAATAAGLDLVRHPEAKALLEEKFGTEAYPNRILMADLPAGCDLIPNPVNRIPGFSLRGHWFLPGFPQMAWPMAQWVLDRYYGISDKVQEMALQVLDVPESRLITLMYDLGERFPDLKLFSLPHMGENAHIQLGFRGRSGLEAAMDALRERLERDAIPYREAESDALRR</sequence>
<feature type="domain" description="MoaB/Mog" evidence="1">
    <location>
        <begin position="13"/>
        <end position="173"/>
    </location>
</feature>
<dbReference type="SMART" id="SM00852">
    <property type="entry name" value="MoCF_biosynth"/>
    <property type="match status" value="1"/>
</dbReference>
<dbReference type="Gene3D" id="3.40.980.10">
    <property type="entry name" value="MoaB/Mog-like domain"/>
    <property type="match status" value="1"/>
</dbReference>
<dbReference type="PANTHER" id="PTHR13939:SF0">
    <property type="entry name" value="NMN AMIDOHYDROLASE-LIKE PROTEIN YFAY"/>
    <property type="match status" value="1"/>
</dbReference>
<dbReference type="PANTHER" id="PTHR13939">
    <property type="entry name" value="NICOTINAMIDE-NUCLEOTIDE AMIDOHYDROLASE PNCC"/>
    <property type="match status" value="1"/>
</dbReference>
<accession>A0A1H3ACE4</accession>
<keyword evidence="3" id="KW-1185">Reference proteome</keyword>
<dbReference type="InterPro" id="IPR050101">
    <property type="entry name" value="CinA"/>
</dbReference>
<dbReference type="OrthoDB" id="9801454at2"/>
<dbReference type="InterPro" id="IPR036425">
    <property type="entry name" value="MoaB/Mog-like_dom_sf"/>
</dbReference>
<reference evidence="3" key="1">
    <citation type="submission" date="2016-10" db="EMBL/GenBank/DDBJ databases">
        <authorList>
            <person name="Varghese N."/>
            <person name="Submissions S."/>
        </authorList>
    </citation>
    <scope>NUCLEOTIDE SEQUENCE [LARGE SCALE GENOMIC DNA]</scope>
    <source>
        <strain evidence="3">DSM 217</strain>
    </source>
</reference>
<dbReference type="InterPro" id="IPR001453">
    <property type="entry name" value="MoaB/Mog_dom"/>
</dbReference>
<dbReference type="SUPFAM" id="SSF53218">
    <property type="entry name" value="Molybdenum cofactor biosynthesis proteins"/>
    <property type="match status" value="1"/>
</dbReference>